<dbReference type="AlphaFoldDB" id="T0YV01"/>
<name>T0YV01_9ZZZZ</name>
<reference evidence="1" key="1">
    <citation type="submission" date="2013-08" db="EMBL/GenBank/DDBJ databases">
        <authorList>
            <person name="Mendez C."/>
            <person name="Richter M."/>
            <person name="Ferrer M."/>
            <person name="Sanchez J."/>
        </authorList>
    </citation>
    <scope>NUCLEOTIDE SEQUENCE</scope>
</reference>
<gene>
    <name evidence="1" type="ORF">B1B_16771</name>
</gene>
<organism evidence="1">
    <name type="scientific">mine drainage metagenome</name>
    <dbReference type="NCBI Taxonomy" id="410659"/>
    <lineage>
        <taxon>unclassified sequences</taxon>
        <taxon>metagenomes</taxon>
        <taxon>ecological metagenomes</taxon>
    </lineage>
</organism>
<accession>T0YV01</accession>
<comment type="caution">
    <text evidence="1">The sequence shown here is derived from an EMBL/GenBank/DDBJ whole genome shotgun (WGS) entry which is preliminary data.</text>
</comment>
<sequence length="129" mass="14098">LTDVCLCRRVDEVAVIGRALLEKAAGAGHRTIAARLARPPETVRGWLRRFSARMEVIQEHFRRWAFVLDARLETVTPQGSPGADALEVIGLATRAASLLFGPRPVWSWVSAMTGGALLANTNSPFRSPH</sequence>
<evidence type="ECO:0000313" key="1">
    <source>
        <dbReference type="EMBL" id="EQD35767.1"/>
    </source>
</evidence>
<feature type="non-terminal residue" evidence="1">
    <location>
        <position position="1"/>
    </location>
</feature>
<dbReference type="EMBL" id="AUZY01011179">
    <property type="protein sequence ID" value="EQD35767.1"/>
    <property type="molecule type" value="Genomic_DNA"/>
</dbReference>
<reference evidence="1" key="2">
    <citation type="journal article" date="2014" name="ISME J.">
        <title>Microbial stratification in low pH oxic and suboxic macroscopic growths along an acid mine drainage.</title>
        <authorList>
            <person name="Mendez-Garcia C."/>
            <person name="Mesa V."/>
            <person name="Sprenger R.R."/>
            <person name="Richter M."/>
            <person name="Diez M.S."/>
            <person name="Solano J."/>
            <person name="Bargiela R."/>
            <person name="Golyshina O.V."/>
            <person name="Manteca A."/>
            <person name="Ramos J.L."/>
            <person name="Gallego J.R."/>
            <person name="Llorente I."/>
            <person name="Martins Dos Santos V.A."/>
            <person name="Jensen O.N."/>
            <person name="Pelaez A.I."/>
            <person name="Sanchez J."/>
            <person name="Ferrer M."/>
        </authorList>
    </citation>
    <scope>NUCLEOTIDE SEQUENCE</scope>
</reference>
<proteinExistence type="predicted"/>
<protein>
    <submittedName>
        <fullName evidence="1">Uncharacterized protein</fullName>
    </submittedName>
</protein>